<evidence type="ECO:0000313" key="2">
    <source>
        <dbReference type="Proteomes" id="UP000015106"/>
    </source>
</evidence>
<protein>
    <submittedName>
        <fullName evidence="1">Uncharacterized protein</fullName>
    </submittedName>
</protein>
<reference evidence="2" key="1">
    <citation type="journal article" date="2013" name="Nature">
        <title>Draft genome of the wheat A-genome progenitor Triticum urartu.</title>
        <authorList>
            <person name="Ling H.Q."/>
            <person name="Zhao S."/>
            <person name="Liu D."/>
            <person name="Wang J."/>
            <person name="Sun H."/>
            <person name="Zhang C."/>
            <person name="Fan H."/>
            <person name="Li D."/>
            <person name="Dong L."/>
            <person name="Tao Y."/>
            <person name="Gao C."/>
            <person name="Wu H."/>
            <person name="Li Y."/>
            <person name="Cui Y."/>
            <person name="Guo X."/>
            <person name="Zheng S."/>
            <person name="Wang B."/>
            <person name="Yu K."/>
            <person name="Liang Q."/>
            <person name="Yang W."/>
            <person name="Lou X."/>
            <person name="Chen J."/>
            <person name="Feng M."/>
            <person name="Jian J."/>
            <person name="Zhang X."/>
            <person name="Luo G."/>
            <person name="Jiang Y."/>
            <person name="Liu J."/>
            <person name="Wang Z."/>
            <person name="Sha Y."/>
            <person name="Zhang B."/>
            <person name="Wu H."/>
            <person name="Tang D."/>
            <person name="Shen Q."/>
            <person name="Xue P."/>
            <person name="Zou S."/>
            <person name="Wang X."/>
            <person name="Liu X."/>
            <person name="Wang F."/>
            <person name="Yang Y."/>
            <person name="An X."/>
            <person name="Dong Z."/>
            <person name="Zhang K."/>
            <person name="Zhang X."/>
            <person name="Luo M.C."/>
            <person name="Dvorak J."/>
            <person name="Tong Y."/>
            <person name="Wang J."/>
            <person name="Yang H."/>
            <person name="Li Z."/>
            <person name="Wang D."/>
            <person name="Zhang A."/>
            <person name="Wang J."/>
        </authorList>
    </citation>
    <scope>NUCLEOTIDE SEQUENCE</scope>
    <source>
        <strain evidence="2">cv. G1812</strain>
    </source>
</reference>
<organism evidence="1 2">
    <name type="scientific">Triticum urartu</name>
    <name type="common">Red wild einkorn</name>
    <name type="synonym">Crithodium urartu</name>
    <dbReference type="NCBI Taxonomy" id="4572"/>
    <lineage>
        <taxon>Eukaryota</taxon>
        <taxon>Viridiplantae</taxon>
        <taxon>Streptophyta</taxon>
        <taxon>Embryophyta</taxon>
        <taxon>Tracheophyta</taxon>
        <taxon>Spermatophyta</taxon>
        <taxon>Magnoliopsida</taxon>
        <taxon>Liliopsida</taxon>
        <taxon>Poales</taxon>
        <taxon>Poaceae</taxon>
        <taxon>BOP clade</taxon>
        <taxon>Pooideae</taxon>
        <taxon>Triticodae</taxon>
        <taxon>Triticeae</taxon>
        <taxon>Triticinae</taxon>
        <taxon>Triticum</taxon>
    </lineage>
</organism>
<keyword evidence="2" id="KW-1185">Reference proteome</keyword>
<sequence>MYTRRELLTWLDNDVEGLHVEKIGCSGDQLLKNVRFNFISDKIKTKFIYF</sequence>
<accession>A0A8R7TE43</accession>
<dbReference type="Proteomes" id="UP000015106">
    <property type="component" value="Chromosome 2"/>
</dbReference>
<dbReference type="Gramene" id="TuG1812G0200001524.01.T04">
    <property type="protein sequence ID" value="TuG1812G0200001524.01.T04.cds464090"/>
    <property type="gene ID" value="TuG1812G0200001524.01"/>
</dbReference>
<dbReference type="AlphaFoldDB" id="A0A8R7TE43"/>
<reference evidence="1" key="2">
    <citation type="submission" date="2018-03" db="EMBL/GenBank/DDBJ databases">
        <title>The Triticum urartu genome reveals the dynamic nature of wheat genome evolution.</title>
        <authorList>
            <person name="Ling H."/>
            <person name="Ma B."/>
            <person name="Shi X."/>
            <person name="Liu H."/>
            <person name="Dong L."/>
            <person name="Sun H."/>
            <person name="Cao Y."/>
            <person name="Gao Q."/>
            <person name="Zheng S."/>
            <person name="Li Y."/>
            <person name="Yu Y."/>
            <person name="Du H."/>
            <person name="Qi M."/>
            <person name="Li Y."/>
            <person name="Yu H."/>
            <person name="Cui Y."/>
            <person name="Wang N."/>
            <person name="Chen C."/>
            <person name="Wu H."/>
            <person name="Zhao Y."/>
            <person name="Zhang J."/>
            <person name="Li Y."/>
            <person name="Zhou W."/>
            <person name="Zhang B."/>
            <person name="Hu W."/>
            <person name="Eijk M."/>
            <person name="Tang J."/>
            <person name="Witsenboer H."/>
            <person name="Zhao S."/>
            <person name="Li Z."/>
            <person name="Zhang A."/>
            <person name="Wang D."/>
            <person name="Liang C."/>
        </authorList>
    </citation>
    <scope>NUCLEOTIDE SEQUENCE [LARGE SCALE GENOMIC DNA]</scope>
    <source>
        <strain evidence="1">cv. G1812</strain>
    </source>
</reference>
<evidence type="ECO:0000313" key="1">
    <source>
        <dbReference type="EnsemblPlants" id="TuG1812G0200001524.01.T04.cds464090"/>
    </source>
</evidence>
<reference evidence="1" key="3">
    <citation type="submission" date="2022-06" db="UniProtKB">
        <authorList>
            <consortium name="EnsemblPlants"/>
        </authorList>
    </citation>
    <scope>IDENTIFICATION</scope>
</reference>
<dbReference type="EnsemblPlants" id="TuG1812G0200001524.01.T04">
    <property type="protein sequence ID" value="TuG1812G0200001524.01.T04.cds464090"/>
    <property type="gene ID" value="TuG1812G0200001524.01"/>
</dbReference>
<name>A0A8R7TE43_TRIUA</name>
<proteinExistence type="predicted"/>